<dbReference type="EMBL" id="JAOPJF010000009">
    <property type="protein sequence ID" value="KAK1148133.1"/>
    <property type="molecule type" value="Genomic_DNA"/>
</dbReference>
<name>A0ACC3BC21_9EURO</name>
<accession>A0ACC3BC21</accession>
<comment type="caution">
    <text evidence="1">The sequence shown here is derived from an EMBL/GenBank/DDBJ whole genome shotgun (WGS) entry which is preliminary data.</text>
</comment>
<reference evidence="1 2" key="1">
    <citation type="journal article" date="2023" name="ACS Omega">
        <title>Identification of the Neoaspergillic Acid Biosynthesis Gene Cluster by Establishing an In Vitro CRISPR-Ribonucleoprotein Genetic System in Aspergillus melleus.</title>
        <authorList>
            <person name="Yuan B."/>
            <person name="Grau M.F."/>
            <person name="Murata R.M."/>
            <person name="Torok T."/>
            <person name="Venkateswaran K."/>
            <person name="Stajich J.E."/>
            <person name="Wang C.C.C."/>
        </authorList>
    </citation>
    <scope>NUCLEOTIDE SEQUENCE [LARGE SCALE GENOMIC DNA]</scope>
    <source>
        <strain evidence="1 2">IMV 1140</strain>
    </source>
</reference>
<organism evidence="1 2">
    <name type="scientific">Aspergillus melleus</name>
    <dbReference type="NCBI Taxonomy" id="138277"/>
    <lineage>
        <taxon>Eukaryota</taxon>
        <taxon>Fungi</taxon>
        <taxon>Dikarya</taxon>
        <taxon>Ascomycota</taxon>
        <taxon>Pezizomycotina</taxon>
        <taxon>Eurotiomycetes</taxon>
        <taxon>Eurotiomycetidae</taxon>
        <taxon>Eurotiales</taxon>
        <taxon>Aspergillaceae</taxon>
        <taxon>Aspergillus</taxon>
        <taxon>Aspergillus subgen. Circumdati</taxon>
    </lineage>
</organism>
<proteinExistence type="predicted"/>
<keyword evidence="2" id="KW-1185">Reference proteome</keyword>
<dbReference type="Proteomes" id="UP001177260">
    <property type="component" value="Unassembled WGS sequence"/>
</dbReference>
<sequence>MGNSKDAADAEHETKTEPVEVPVDVESSQTDPDPPGQYLTGLRLHLVTAALCMCLFLTNLEIPIVVTSIVSITSDIGGQDKVYWIIASYMIGYVVLIFIVFSGACGGSQNIEQLIVFRAFQGVGGAGNYSLCAAVVLELVPPEKYASYTSGMSVVYAISLLLGPIFGGAISESAWRWVFLLKNSICLGGTWFVAIFQLPQRFQFVNGLSPLQAGIRFIPFTVAAPVGSVLAPVLAKIFKLPLVYLVLVASLIQVVAYALLGTLSESVHMAAAQYGYQVLAGFGCGINITLLILMTPFTVEERDKAVAMGAVAQFRVMGGAICLAIVTAASQGYLQSHLSHLLNSQQVHDILNSTDALSEFSEATQEAIRATYSGSYNLQMKILIAFAGGQVLSTACMWKRNQLTV</sequence>
<gene>
    <name evidence="1" type="ORF">N8T08_010772</name>
</gene>
<evidence type="ECO:0000313" key="1">
    <source>
        <dbReference type="EMBL" id="KAK1148133.1"/>
    </source>
</evidence>
<protein>
    <submittedName>
        <fullName evidence="1">Uncharacterized protein</fullName>
    </submittedName>
</protein>
<evidence type="ECO:0000313" key="2">
    <source>
        <dbReference type="Proteomes" id="UP001177260"/>
    </source>
</evidence>